<keyword evidence="1" id="KW-0472">Membrane</keyword>
<dbReference type="GeneID" id="185102"/>
<evidence type="ECO:0000313" key="3">
    <source>
        <dbReference type="Proteomes" id="UP000001940"/>
    </source>
</evidence>
<evidence type="ECO:0000313" key="4">
    <source>
        <dbReference type="WormBase" id="F28H7.11"/>
    </source>
</evidence>
<dbReference type="PANTHER" id="PTHR45907">
    <property type="entry name" value="SERPENTINE RECEPTOR, CLASS J"/>
    <property type="match status" value="1"/>
</dbReference>
<feature type="transmembrane region" description="Helical" evidence="1">
    <location>
        <begin position="176"/>
        <end position="193"/>
    </location>
</feature>
<dbReference type="HOGENOM" id="CLU_036335_0_0_1"/>
<keyword evidence="1" id="KW-1133">Transmembrane helix</keyword>
<gene>
    <name evidence="2 4" type="primary">srj-21</name>
    <name evidence="2" type="ORF">CELE_F28H7.11</name>
    <name evidence="4" type="ORF">F28H7.11</name>
</gene>
<accession>O17857</accession>
<name>O17857_CAEEL</name>
<dbReference type="AGR" id="WB:WBGene00005609"/>
<feature type="transmembrane region" description="Helical" evidence="1">
    <location>
        <begin position="131"/>
        <end position="156"/>
    </location>
</feature>
<dbReference type="RefSeq" id="NP_505740.2">
    <property type="nucleotide sequence ID" value="NM_073339.3"/>
</dbReference>
<proteinExistence type="predicted"/>
<dbReference type="EMBL" id="BX284605">
    <property type="protein sequence ID" value="CAA96642.2"/>
    <property type="molecule type" value="Genomic_DNA"/>
</dbReference>
<dbReference type="AlphaFoldDB" id="O17857"/>
<organism evidence="2 3">
    <name type="scientific">Caenorhabditis elegans</name>
    <dbReference type="NCBI Taxonomy" id="6239"/>
    <lineage>
        <taxon>Eukaryota</taxon>
        <taxon>Metazoa</taxon>
        <taxon>Ecdysozoa</taxon>
        <taxon>Nematoda</taxon>
        <taxon>Chromadorea</taxon>
        <taxon>Rhabditida</taxon>
        <taxon>Rhabditina</taxon>
        <taxon>Rhabditomorpha</taxon>
        <taxon>Rhabditoidea</taxon>
        <taxon>Rhabditidae</taxon>
        <taxon>Peloderinae</taxon>
        <taxon>Caenorhabditis</taxon>
    </lineage>
</organism>
<dbReference type="WormBase" id="F28H7.11">
    <property type="protein sequence ID" value="CE52280"/>
    <property type="gene ID" value="WBGene00005609"/>
    <property type="gene designation" value="srj-21"/>
</dbReference>
<dbReference type="STRING" id="6239.F28H7.11.1"/>
<dbReference type="PhylomeDB" id="O17857"/>
<dbReference type="InParanoid" id="O17857"/>
<dbReference type="SMR" id="O17857"/>
<dbReference type="SUPFAM" id="SSF81321">
    <property type="entry name" value="Family A G protein-coupled receptor-like"/>
    <property type="match status" value="1"/>
</dbReference>
<feature type="transmembrane region" description="Helical" evidence="1">
    <location>
        <begin position="85"/>
        <end position="110"/>
    </location>
</feature>
<dbReference type="PANTHER" id="PTHR45907:SF19">
    <property type="entry name" value="SERPENTINE RECEPTOR, CLASS J"/>
    <property type="match status" value="1"/>
</dbReference>
<dbReference type="OrthoDB" id="5850447at2759"/>
<dbReference type="PaxDb" id="6239-F28H7.11"/>
<evidence type="ECO:0000313" key="2">
    <source>
        <dbReference type="EMBL" id="CAA96642.2"/>
    </source>
</evidence>
<dbReference type="InterPro" id="IPR019423">
    <property type="entry name" value="7TM_GPCR_serpentine_rcpt_Srj"/>
</dbReference>
<dbReference type="CTD" id="185102"/>
<dbReference type="eggNOG" id="ENOG502TFIU">
    <property type="taxonomic scope" value="Eukaryota"/>
</dbReference>
<dbReference type="Pfam" id="PF10319">
    <property type="entry name" value="7TM_GPCR_Srj"/>
    <property type="match status" value="1"/>
</dbReference>
<dbReference type="Proteomes" id="UP000001940">
    <property type="component" value="Chromosome V"/>
</dbReference>
<keyword evidence="2" id="KW-0675">Receptor</keyword>
<keyword evidence="3" id="KW-1185">Reference proteome</keyword>
<dbReference type="KEGG" id="cel:CELE_F28H7.11"/>
<protein>
    <submittedName>
        <fullName evidence="2">Serpentine Receptor, class J</fullName>
    </submittedName>
</protein>
<dbReference type="PIR" id="T21531">
    <property type="entry name" value="T21531"/>
</dbReference>
<keyword evidence="1" id="KW-0812">Transmembrane</keyword>
<feature type="transmembrane region" description="Helical" evidence="1">
    <location>
        <begin position="12"/>
        <end position="39"/>
    </location>
</feature>
<dbReference type="FunCoup" id="O17857">
    <property type="interactions" value="174"/>
</dbReference>
<reference evidence="2 3" key="1">
    <citation type="journal article" date="1998" name="Science">
        <title>Genome sequence of the nematode C. elegans: a platform for investigating biology.</title>
        <authorList>
            <consortium name="The C. elegans sequencing consortium"/>
            <person name="Sulson J.E."/>
            <person name="Waterston R."/>
        </authorList>
    </citation>
    <scope>NUCLEOTIDE SEQUENCE [LARGE SCALE GENOMIC DNA]</scope>
    <source>
        <strain evidence="2 3">Bristol N2</strain>
    </source>
</reference>
<dbReference type="UCSC" id="F28H7.11">
    <property type="organism name" value="c. elegans"/>
</dbReference>
<evidence type="ECO:0000256" key="1">
    <source>
        <dbReference type="SAM" id="Phobius"/>
    </source>
</evidence>
<sequence>MTLFCHNFLERYFLPHGIVVSVIYCLGLMSLWTFIAGFLSRKNRVERLSYIQESFKDYFGRDPLEINIIIVQYKEATEDFIEASWIGIGLLSVVSIASLLFIVLIAYFTLAELTKRAGIMSESTKRQQNQLMKALIVQTITPTIACFSPCFFSWYLPVFGIDGGELLQLISAVEMSAFPFFDPLSTILVLPVLRRQIKKVFGYQDPSTTNIIVQNRVQTSCL</sequence>